<feature type="binding site" evidence="7">
    <location>
        <position position="52"/>
    </location>
    <ligand>
        <name>carbamoyl phosphate</name>
        <dbReference type="ChEBI" id="CHEBI:58228"/>
    </ligand>
</feature>
<feature type="binding site" evidence="7">
    <location>
        <position position="102"/>
    </location>
    <ligand>
        <name>carbamoyl phosphate</name>
        <dbReference type="ChEBI" id="CHEBI:58228"/>
    </ligand>
</feature>
<dbReference type="STRING" id="1423747.FC69_GL000943"/>
<dbReference type="AlphaFoldDB" id="A0A0R1RYR0"/>
<feature type="binding site" evidence="7">
    <location>
        <position position="132"/>
    </location>
    <ligand>
        <name>carbamoyl phosphate</name>
        <dbReference type="ChEBI" id="CHEBI:58228"/>
    </ligand>
</feature>
<dbReference type="GO" id="GO:0044205">
    <property type="term" value="P:'de novo' UMP biosynthetic process"/>
    <property type="evidence" value="ECO:0007669"/>
    <property type="project" value="UniProtKB-UniRule"/>
</dbReference>
<comment type="caution">
    <text evidence="10">The sequence shown here is derived from an EMBL/GenBank/DDBJ whole genome shotgun (WGS) entry which is preliminary data.</text>
</comment>
<dbReference type="PROSITE" id="PS00097">
    <property type="entry name" value="CARBAMOYLTRANSFERASE"/>
    <property type="match status" value="1"/>
</dbReference>
<evidence type="ECO:0000256" key="4">
    <source>
        <dbReference type="ARBA" id="ARBA00022975"/>
    </source>
</evidence>
<dbReference type="RefSeq" id="WP_025082584.1">
    <property type="nucleotide sequence ID" value="NZ_AZEX01000001.1"/>
</dbReference>
<evidence type="ECO:0000256" key="6">
    <source>
        <dbReference type="ARBA" id="ARBA00048859"/>
    </source>
</evidence>
<dbReference type="PRINTS" id="PR00101">
    <property type="entry name" value="ATCASE"/>
</dbReference>
<feature type="binding site" evidence="7">
    <location>
        <position position="165"/>
    </location>
    <ligand>
        <name>L-aspartate</name>
        <dbReference type="ChEBI" id="CHEBI:29991"/>
    </ligand>
</feature>
<dbReference type="InterPro" id="IPR006132">
    <property type="entry name" value="Asp/Orn_carbamoyltranf_P-bd"/>
</dbReference>
<feature type="binding site" evidence="7">
    <location>
        <position position="80"/>
    </location>
    <ligand>
        <name>L-aspartate</name>
        <dbReference type="ChEBI" id="CHEBI:29991"/>
    </ligand>
</feature>
<dbReference type="SUPFAM" id="SSF53671">
    <property type="entry name" value="Aspartate/ornithine carbamoyltransferase"/>
    <property type="match status" value="1"/>
</dbReference>
<evidence type="ECO:0000259" key="8">
    <source>
        <dbReference type="Pfam" id="PF00185"/>
    </source>
</evidence>
<dbReference type="GO" id="GO:0006207">
    <property type="term" value="P:'de novo' pyrimidine nucleobase biosynthetic process"/>
    <property type="evidence" value="ECO:0007669"/>
    <property type="project" value="InterPro"/>
</dbReference>
<evidence type="ECO:0000313" key="10">
    <source>
        <dbReference type="EMBL" id="KRL62071.1"/>
    </source>
</evidence>
<comment type="catalytic activity">
    <reaction evidence="6 7">
        <text>carbamoyl phosphate + L-aspartate = N-carbamoyl-L-aspartate + phosphate + H(+)</text>
        <dbReference type="Rhea" id="RHEA:20013"/>
        <dbReference type="ChEBI" id="CHEBI:15378"/>
        <dbReference type="ChEBI" id="CHEBI:29991"/>
        <dbReference type="ChEBI" id="CHEBI:32814"/>
        <dbReference type="ChEBI" id="CHEBI:43474"/>
        <dbReference type="ChEBI" id="CHEBI:58228"/>
        <dbReference type="EC" id="2.1.3.2"/>
    </reaction>
</comment>
<accession>A0A0R1RYR0</accession>
<dbReference type="PANTHER" id="PTHR45753:SF6">
    <property type="entry name" value="ASPARTATE CARBAMOYLTRANSFERASE"/>
    <property type="match status" value="1"/>
</dbReference>
<gene>
    <name evidence="7" type="primary">pyrB</name>
    <name evidence="10" type="ORF">FC69_GL000943</name>
</gene>
<dbReference type="HAMAP" id="MF_00001">
    <property type="entry name" value="Asp_carb_tr"/>
    <property type="match status" value="1"/>
</dbReference>
<feature type="domain" description="Aspartate/ornithine carbamoyltransferase Asp/Orn-binding" evidence="8">
    <location>
        <begin position="151"/>
        <end position="294"/>
    </location>
</feature>
<dbReference type="Proteomes" id="UP000051264">
    <property type="component" value="Unassembled WGS sequence"/>
</dbReference>
<evidence type="ECO:0000256" key="2">
    <source>
        <dbReference type="ARBA" id="ARBA00008896"/>
    </source>
</evidence>
<evidence type="ECO:0000256" key="5">
    <source>
        <dbReference type="ARBA" id="ARBA00043884"/>
    </source>
</evidence>
<dbReference type="InterPro" id="IPR002082">
    <property type="entry name" value="Asp_carbamoyltransf"/>
</dbReference>
<dbReference type="GO" id="GO:0016597">
    <property type="term" value="F:amino acid binding"/>
    <property type="evidence" value="ECO:0007669"/>
    <property type="project" value="InterPro"/>
</dbReference>
<evidence type="ECO:0000256" key="7">
    <source>
        <dbReference type="HAMAP-Rule" id="MF_00001"/>
    </source>
</evidence>
<dbReference type="OrthoDB" id="9774690at2"/>
<evidence type="ECO:0000256" key="3">
    <source>
        <dbReference type="ARBA" id="ARBA00022679"/>
    </source>
</evidence>
<dbReference type="NCBIfam" id="TIGR00670">
    <property type="entry name" value="asp_carb_tr"/>
    <property type="match status" value="1"/>
</dbReference>
<dbReference type="GO" id="GO:0004070">
    <property type="term" value="F:aspartate carbamoyltransferase activity"/>
    <property type="evidence" value="ECO:0007669"/>
    <property type="project" value="UniProtKB-UniRule"/>
</dbReference>
<dbReference type="Pfam" id="PF02729">
    <property type="entry name" value="OTCace_N"/>
    <property type="match status" value="1"/>
</dbReference>
<evidence type="ECO:0000313" key="11">
    <source>
        <dbReference type="Proteomes" id="UP000051264"/>
    </source>
</evidence>
<dbReference type="NCBIfam" id="NF002032">
    <property type="entry name" value="PRK00856.1"/>
    <property type="match status" value="1"/>
</dbReference>
<sequence length="312" mass="34940">MPNQAALVSVEQLTNQAVLTLIERAEAFKAGARCQLTRPVYAMNLFFENSTRTKTSFDMAERQLGLSVLPFEVETSSVSKGETLSDTLKTVQAIGVDLVTIRHSQDAYYKPLLADPNFHMALANAGDVSGQHPSQCLLDVMTIYEEFGHFEGLKIVICGDLTHSRVARSNMQLLHRLGAQLYFAGPAEWFTAEFEQYGQHVALDDILAEVDVVMLLRIQHERFQSAAPMTDQQFHDAYGLTNERAAKLAPHAIWLHPAPVNRDVEIADQLVEAPQSRIFKQMHNGMYMRMAIIEQLLQQKGLIRGSENVSIN</sequence>
<evidence type="ECO:0000259" key="9">
    <source>
        <dbReference type="Pfam" id="PF02729"/>
    </source>
</evidence>
<feature type="binding site" evidence="7">
    <location>
        <position position="53"/>
    </location>
    <ligand>
        <name>carbamoyl phosphate</name>
        <dbReference type="ChEBI" id="CHEBI:58228"/>
    </ligand>
</feature>
<dbReference type="EMBL" id="AZEX01000001">
    <property type="protein sequence ID" value="KRL62071.1"/>
    <property type="molecule type" value="Genomic_DNA"/>
</dbReference>
<feature type="binding site" evidence="7">
    <location>
        <position position="217"/>
    </location>
    <ligand>
        <name>L-aspartate</name>
        <dbReference type="ChEBI" id="CHEBI:29991"/>
    </ligand>
</feature>
<keyword evidence="4 7" id="KW-0665">Pyrimidine biosynthesis</keyword>
<reference evidence="10 11" key="1">
    <citation type="journal article" date="2015" name="Genome Announc.">
        <title>Expanding the biotechnology potential of lactobacilli through comparative genomics of 213 strains and associated genera.</title>
        <authorList>
            <person name="Sun Z."/>
            <person name="Harris H.M."/>
            <person name="McCann A."/>
            <person name="Guo C."/>
            <person name="Argimon S."/>
            <person name="Zhang W."/>
            <person name="Yang X."/>
            <person name="Jeffery I.B."/>
            <person name="Cooney J.C."/>
            <person name="Kagawa T.F."/>
            <person name="Liu W."/>
            <person name="Song Y."/>
            <person name="Salvetti E."/>
            <person name="Wrobel A."/>
            <person name="Rasinkangas P."/>
            <person name="Parkhill J."/>
            <person name="Rea M.C."/>
            <person name="O'Sullivan O."/>
            <person name="Ritari J."/>
            <person name="Douillard F.P."/>
            <person name="Paul Ross R."/>
            <person name="Yang R."/>
            <person name="Briner A.E."/>
            <person name="Felis G.E."/>
            <person name="de Vos W.M."/>
            <person name="Barrangou R."/>
            <person name="Klaenhammer T.R."/>
            <person name="Caufield P.W."/>
            <person name="Cui Y."/>
            <person name="Zhang H."/>
            <person name="O'Toole P.W."/>
        </authorList>
    </citation>
    <scope>NUCLEOTIDE SEQUENCE [LARGE SCALE GENOMIC DNA]</scope>
    <source>
        <strain evidence="10 11">DSM 14340</strain>
    </source>
</reference>
<dbReference type="GO" id="GO:0006520">
    <property type="term" value="P:amino acid metabolic process"/>
    <property type="evidence" value="ECO:0007669"/>
    <property type="project" value="InterPro"/>
</dbReference>
<comment type="subunit">
    <text evidence="7">Heterododecamer (2C3:3R2) of six catalytic PyrB chains organized as two trimers (C3), and six regulatory PyrI chains organized as three dimers (R2).</text>
</comment>
<dbReference type="PATRIC" id="fig|1423747.3.peg.963"/>
<feature type="binding site" evidence="7">
    <location>
        <position position="259"/>
    </location>
    <ligand>
        <name>carbamoyl phosphate</name>
        <dbReference type="ChEBI" id="CHEBI:58228"/>
    </ligand>
</feature>
<protein>
    <recommendedName>
        <fullName evidence="7">Aspartate carbamoyltransferase</fullName>
        <ecNumber evidence="7">2.1.3.2</ecNumber>
    </recommendedName>
    <alternativeName>
        <fullName evidence="7">Aspartate transcarbamylase</fullName>
        <shortName evidence="7">ATCase</shortName>
    </alternativeName>
</protein>
<name>A0A0R1RYR0_9LACO</name>
<comment type="function">
    <text evidence="5 7">Catalyzes the condensation of carbamoyl phosphate and aspartate to form carbamoyl aspartate and inorganic phosphate, the committed step in the de novo pyrimidine nucleotide biosynthesis pathway.</text>
</comment>
<feature type="domain" description="Aspartate/ornithine carbamoyltransferase carbamoyl-P binding" evidence="9">
    <location>
        <begin position="7"/>
        <end position="145"/>
    </location>
</feature>
<comment type="pathway">
    <text evidence="1 7">Pyrimidine metabolism; UMP biosynthesis via de novo pathway; (S)-dihydroorotate from bicarbonate: step 2/3.</text>
</comment>
<dbReference type="PRINTS" id="PR00100">
    <property type="entry name" value="AOTCASE"/>
</dbReference>
<organism evidence="10 11">
    <name type="scientific">Latilactobacillus fuchuensis DSM 14340 = JCM 11249</name>
    <dbReference type="NCBI Taxonomy" id="1423747"/>
    <lineage>
        <taxon>Bacteria</taxon>
        <taxon>Bacillati</taxon>
        <taxon>Bacillota</taxon>
        <taxon>Bacilli</taxon>
        <taxon>Lactobacillales</taxon>
        <taxon>Lactobacillaceae</taxon>
        <taxon>Latilactobacillus</taxon>
    </lineage>
</organism>
<proteinExistence type="inferred from homology"/>
<dbReference type="InterPro" id="IPR006131">
    <property type="entry name" value="Asp_carbamoyltransf_Asp/Orn-bd"/>
</dbReference>
<dbReference type="InterPro" id="IPR036901">
    <property type="entry name" value="Asp/Orn_carbamoylTrfase_sf"/>
</dbReference>
<evidence type="ECO:0000256" key="1">
    <source>
        <dbReference type="ARBA" id="ARBA00004852"/>
    </source>
</evidence>
<dbReference type="Pfam" id="PF00185">
    <property type="entry name" value="OTCace"/>
    <property type="match status" value="1"/>
</dbReference>
<feature type="binding site" evidence="7">
    <location>
        <position position="135"/>
    </location>
    <ligand>
        <name>carbamoyl phosphate</name>
        <dbReference type="ChEBI" id="CHEBI:58228"/>
    </ligand>
</feature>
<dbReference type="GO" id="GO:0005829">
    <property type="term" value="C:cytosol"/>
    <property type="evidence" value="ECO:0007669"/>
    <property type="project" value="TreeGrafter"/>
</dbReference>
<dbReference type="eggNOG" id="COG0540">
    <property type="taxonomic scope" value="Bacteria"/>
</dbReference>
<dbReference type="UniPathway" id="UPA00070">
    <property type="reaction ID" value="UER00116"/>
</dbReference>
<dbReference type="FunFam" id="3.40.50.1370:FF:000011">
    <property type="entry name" value="Aspartate carbamoyltransferase"/>
    <property type="match status" value="1"/>
</dbReference>
<dbReference type="PANTHER" id="PTHR45753">
    <property type="entry name" value="ORNITHINE CARBAMOYLTRANSFERASE, MITOCHONDRIAL"/>
    <property type="match status" value="1"/>
</dbReference>
<feature type="binding site" evidence="7">
    <location>
        <position position="258"/>
    </location>
    <ligand>
        <name>carbamoyl phosphate</name>
        <dbReference type="ChEBI" id="CHEBI:58228"/>
    </ligand>
</feature>
<comment type="similarity">
    <text evidence="2 7">Belongs to the aspartate/ornithine carbamoyltransferase superfamily. ATCase family.</text>
</comment>
<dbReference type="InterPro" id="IPR006130">
    <property type="entry name" value="Asp/Orn_carbamoylTrfase"/>
</dbReference>
<dbReference type="Gene3D" id="3.40.50.1370">
    <property type="entry name" value="Aspartate/ornithine carbamoyltransferase"/>
    <property type="match status" value="2"/>
</dbReference>
<keyword evidence="3 7" id="KW-0808">Transferase</keyword>
<dbReference type="EC" id="2.1.3.2" evidence="7"/>